<evidence type="ECO:0000313" key="1">
    <source>
        <dbReference type="EMBL" id="EME77602.1"/>
    </source>
</evidence>
<gene>
    <name evidence="1" type="ORF">MYCFIDRAFT_209129</name>
</gene>
<keyword evidence="2" id="KW-1185">Reference proteome</keyword>
<dbReference type="RefSeq" id="XP_007931415.1">
    <property type="nucleotide sequence ID" value="XM_007933224.1"/>
</dbReference>
<dbReference type="EMBL" id="KB446564">
    <property type="protein sequence ID" value="EME77602.1"/>
    <property type="molecule type" value="Genomic_DNA"/>
</dbReference>
<reference evidence="1 2" key="1">
    <citation type="journal article" date="2012" name="PLoS Pathog.">
        <title>Diverse lifestyles and strategies of plant pathogenesis encoded in the genomes of eighteen Dothideomycetes fungi.</title>
        <authorList>
            <person name="Ohm R.A."/>
            <person name="Feau N."/>
            <person name="Henrissat B."/>
            <person name="Schoch C.L."/>
            <person name="Horwitz B.A."/>
            <person name="Barry K.W."/>
            <person name="Condon B.J."/>
            <person name="Copeland A.C."/>
            <person name="Dhillon B."/>
            <person name="Glaser F."/>
            <person name="Hesse C.N."/>
            <person name="Kosti I."/>
            <person name="LaButti K."/>
            <person name="Lindquist E.A."/>
            <person name="Lucas S."/>
            <person name="Salamov A.A."/>
            <person name="Bradshaw R.E."/>
            <person name="Ciuffetti L."/>
            <person name="Hamelin R.C."/>
            <person name="Kema G.H.J."/>
            <person name="Lawrence C."/>
            <person name="Scott J.A."/>
            <person name="Spatafora J.W."/>
            <person name="Turgeon B.G."/>
            <person name="de Wit P.J.G.M."/>
            <person name="Zhong S."/>
            <person name="Goodwin S.B."/>
            <person name="Grigoriev I.V."/>
        </authorList>
    </citation>
    <scope>NUCLEOTIDE SEQUENCE [LARGE SCALE GENOMIC DNA]</scope>
    <source>
        <strain evidence="1 2">CIRAD86</strain>
    </source>
</reference>
<dbReference type="HOGENOM" id="CLU_2777014_0_0_1"/>
<dbReference type="Proteomes" id="UP000016932">
    <property type="component" value="Unassembled WGS sequence"/>
</dbReference>
<dbReference type="KEGG" id="pfj:MYCFIDRAFT_209129"/>
<proteinExistence type="predicted"/>
<sequence>MLPMIQWYGTYNLSIDSSGINRHNDQKTKRSRQIANMLFRKSPLPNMQLSELLTPCGRCYGGGATRLLV</sequence>
<dbReference type="AlphaFoldDB" id="M3AJE6"/>
<protein>
    <submittedName>
        <fullName evidence="1">Uncharacterized protein</fullName>
    </submittedName>
</protein>
<organism evidence="1 2">
    <name type="scientific">Pseudocercospora fijiensis (strain CIRAD86)</name>
    <name type="common">Black leaf streak disease fungus</name>
    <name type="synonym">Mycosphaerella fijiensis</name>
    <dbReference type="NCBI Taxonomy" id="383855"/>
    <lineage>
        <taxon>Eukaryota</taxon>
        <taxon>Fungi</taxon>
        <taxon>Dikarya</taxon>
        <taxon>Ascomycota</taxon>
        <taxon>Pezizomycotina</taxon>
        <taxon>Dothideomycetes</taxon>
        <taxon>Dothideomycetidae</taxon>
        <taxon>Mycosphaerellales</taxon>
        <taxon>Mycosphaerellaceae</taxon>
        <taxon>Pseudocercospora</taxon>
    </lineage>
</organism>
<evidence type="ECO:0000313" key="2">
    <source>
        <dbReference type="Proteomes" id="UP000016932"/>
    </source>
</evidence>
<name>M3AJE6_PSEFD</name>
<dbReference type="VEuPathDB" id="FungiDB:MYCFIDRAFT_209129"/>
<dbReference type="GeneID" id="19336746"/>
<accession>M3AJE6</accession>